<reference evidence="1 2" key="1">
    <citation type="journal article" date="2016" name="Genome Announc.">
        <title>Draft Genome Sequence of the Thermotolerant Cyanobacterium Desertifilum sp. IPPAS B-1220.</title>
        <authorList>
            <person name="Mironov K.S."/>
            <person name="Sinetova M.A."/>
            <person name="Bolatkhan K."/>
            <person name="Zayadan B.K."/>
            <person name="Ustinova V.V."/>
            <person name="Kupriyanova E.V."/>
            <person name="Skrypnik A.N."/>
            <person name="Gogoleva N.E."/>
            <person name="Gogolev Y.V."/>
            <person name="Los D.A."/>
        </authorList>
    </citation>
    <scope>NUCLEOTIDE SEQUENCE [LARGE SCALE GENOMIC DNA]</scope>
    <source>
        <strain evidence="1 2">IPPAS B-1220</strain>
    </source>
</reference>
<organism evidence="1 2">
    <name type="scientific">Desertifilum tharense IPPAS B-1220</name>
    <dbReference type="NCBI Taxonomy" id="1781255"/>
    <lineage>
        <taxon>Bacteria</taxon>
        <taxon>Bacillati</taxon>
        <taxon>Cyanobacteriota</taxon>
        <taxon>Cyanophyceae</taxon>
        <taxon>Desertifilales</taxon>
        <taxon>Desertifilaceae</taxon>
        <taxon>Desertifilum</taxon>
    </lineage>
</organism>
<protein>
    <submittedName>
        <fullName evidence="1">Phosphoenolpyruvate-utilizing N-terminal domain-containing protein</fullName>
    </submittedName>
</protein>
<dbReference type="EMBL" id="CP182909">
    <property type="protein sequence ID" value="XPM62913.1"/>
    <property type="molecule type" value="Genomic_DNA"/>
</dbReference>
<gene>
    <name evidence="1" type="ORF">BH720_025820</name>
</gene>
<sequence length="113" mass="12486">MAKLENSKRTIFTAHSLYLSDPELLSEVQTLIFEQQFTAAAAWKNTIDRTVTRYQALGDRDLQARAIDVADVGERVLRLLAGTIASRIELPEPAILVANDLTPPKPPNSISAR</sequence>
<keyword evidence="2" id="KW-1185">Reference proteome</keyword>
<evidence type="ECO:0000313" key="2">
    <source>
        <dbReference type="Proteomes" id="UP000095472"/>
    </source>
</evidence>
<proteinExistence type="predicted"/>
<name>A0ACD5GQ83_9CYAN</name>
<accession>A0ACD5GQ83</accession>
<dbReference type="Proteomes" id="UP000095472">
    <property type="component" value="Chromosome"/>
</dbReference>
<evidence type="ECO:0000313" key="1">
    <source>
        <dbReference type="EMBL" id="XPM62913.1"/>
    </source>
</evidence>